<proteinExistence type="predicted"/>
<dbReference type="Proteomes" id="UP000217771">
    <property type="component" value="Unassembled WGS sequence"/>
</dbReference>
<name>A0A2A2F2M4_9GAMM</name>
<evidence type="ECO:0000313" key="2">
    <source>
        <dbReference type="EMBL" id="PAU78964.1"/>
    </source>
</evidence>
<evidence type="ECO:0000313" key="3">
    <source>
        <dbReference type="Proteomes" id="UP000217771"/>
    </source>
</evidence>
<organism evidence="2 3">
    <name type="scientific">Halomonas salipaludis</name>
    <dbReference type="NCBI Taxonomy" id="2032625"/>
    <lineage>
        <taxon>Bacteria</taxon>
        <taxon>Pseudomonadati</taxon>
        <taxon>Pseudomonadota</taxon>
        <taxon>Gammaproteobacteria</taxon>
        <taxon>Oceanospirillales</taxon>
        <taxon>Halomonadaceae</taxon>
        <taxon>Halomonas</taxon>
    </lineage>
</organism>
<dbReference type="PROSITE" id="PS51257">
    <property type="entry name" value="PROKAR_LIPOPROTEIN"/>
    <property type="match status" value="1"/>
</dbReference>
<keyword evidence="1" id="KW-0732">Signal</keyword>
<sequence>MRLTLSSPLAAVLLVVLFLSGCGSDSDSQVPLYVLASEGDAYDGERVVTQGVVRRFEDPLHYWIEDQDLNRVELFPHDAVAEHLGEQVQVSGTFRLDERGGRRLTVTRLEALGE</sequence>
<dbReference type="EMBL" id="NSKB01000001">
    <property type="protein sequence ID" value="PAU78964.1"/>
    <property type="molecule type" value="Genomic_DNA"/>
</dbReference>
<feature type="chain" id="PRO_5012132463" evidence="1">
    <location>
        <begin position="22"/>
        <end position="114"/>
    </location>
</feature>
<reference evidence="2 3" key="1">
    <citation type="submission" date="2017-08" db="EMBL/GenBank/DDBJ databases">
        <title>Halomonas alkalisoli sp. nov., isolated from saline alkaline soil.</title>
        <authorList>
            <person name="Wang D."/>
            <person name="Zhang G."/>
        </authorList>
    </citation>
    <scope>NUCLEOTIDE SEQUENCE [LARGE SCALE GENOMIC DNA]</scope>
    <source>
        <strain evidence="2 3">WRN001</strain>
    </source>
</reference>
<comment type="caution">
    <text evidence="2">The sequence shown here is derived from an EMBL/GenBank/DDBJ whole genome shotgun (WGS) entry which is preliminary data.</text>
</comment>
<accession>A0A2A2F2M4</accession>
<dbReference type="AlphaFoldDB" id="A0A2A2F2M4"/>
<evidence type="ECO:0000256" key="1">
    <source>
        <dbReference type="SAM" id="SignalP"/>
    </source>
</evidence>
<keyword evidence="3" id="KW-1185">Reference proteome</keyword>
<feature type="signal peptide" evidence="1">
    <location>
        <begin position="1"/>
        <end position="21"/>
    </location>
</feature>
<gene>
    <name evidence="2" type="ORF">CK498_00880</name>
</gene>
<protein>
    <submittedName>
        <fullName evidence="2">Glucose-inhibited division protein B</fullName>
    </submittedName>
</protein>